<dbReference type="SMART" id="SM01383">
    <property type="entry name" value="Ribosomal_L2"/>
    <property type="match status" value="1"/>
</dbReference>
<dbReference type="PANTHER" id="PTHR13691:SF5">
    <property type="entry name" value="LARGE RIBOSOMAL SUBUNIT PROTEIN UL2M"/>
    <property type="match status" value="1"/>
</dbReference>
<dbReference type="InterPro" id="IPR014722">
    <property type="entry name" value="Rib_uL2_dom2"/>
</dbReference>
<dbReference type="AlphaFoldDB" id="A0A2M6WHK3"/>
<evidence type="ECO:0000259" key="8">
    <source>
        <dbReference type="SMART" id="SM01383"/>
    </source>
</evidence>
<keyword evidence="5" id="KW-0699">rRNA-binding</keyword>
<dbReference type="GO" id="GO:0015934">
    <property type="term" value="C:large ribosomal subunit"/>
    <property type="evidence" value="ECO:0007669"/>
    <property type="project" value="InterPro"/>
</dbReference>
<dbReference type="HAMAP" id="MF_01320_B">
    <property type="entry name" value="Ribosomal_uL2_B"/>
    <property type="match status" value="1"/>
</dbReference>
<dbReference type="FunFam" id="2.30.30.30:FF:000001">
    <property type="entry name" value="50S ribosomal protein L2"/>
    <property type="match status" value="1"/>
</dbReference>
<dbReference type="FunFam" id="4.10.950.10:FF:000001">
    <property type="entry name" value="50S ribosomal protein L2"/>
    <property type="match status" value="1"/>
</dbReference>
<evidence type="ECO:0000256" key="6">
    <source>
        <dbReference type="SAM" id="MobiDB-lite"/>
    </source>
</evidence>
<dbReference type="PANTHER" id="PTHR13691">
    <property type="entry name" value="RIBOSOMAL PROTEIN L2"/>
    <property type="match status" value="1"/>
</dbReference>
<dbReference type="InterPro" id="IPR005880">
    <property type="entry name" value="Ribosomal_uL2_bac/org-type"/>
</dbReference>
<dbReference type="NCBIfam" id="TIGR01171">
    <property type="entry name" value="rplB_bact"/>
    <property type="match status" value="1"/>
</dbReference>
<comment type="similarity">
    <text evidence="1 5">Belongs to the universal ribosomal protein uL2 family.</text>
</comment>
<reference evidence="10" key="1">
    <citation type="submission" date="2017-09" db="EMBL/GenBank/DDBJ databases">
        <title>Depth-based differentiation of microbial function through sediment-hosted aquifers and enrichment of novel symbionts in the deep terrestrial subsurface.</title>
        <authorList>
            <person name="Probst A.J."/>
            <person name="Ladd B."/>
            <person name="Jarett J.K."/>
            <person name="Geller-Mcgrath D.E."/>
            <person name="Sieber C.M.K."/>
            <person name="Emerson J.B."/>
            <person name="Anantharaman K."/>
            <person name="Thomas B.C."/>
            <person name="Malmstrom R."/>
            <person name="Stieglmeier M."/>
            <person name="Klingl A."/>
            <person name="Woyke T."/>
            <person name="Ryan C.M."/>
            <person name="Banfield J.F."/>
        </authorList>
    </citation>
    <scope>NUCLEOTIDE SEQUENCE [LARGE SCALE GENOMIC DNA]</scope>
</reference>
<dbReference type="Pfam" id="PF03947">
    <property type="entry name" value="Ribosomal_L2_C"/>
    <property type="match status" value="1"/>
</dbReference>
<dbReference type="InterPro" id="IPR014726">
    <property type="entry name" value="Ribosomal_uL2_dom3"/>
</dbReference>
<evidence type="ECO:0000256" key="2">
    <source>
        <dbReference type="ARBA" id="ARBA00022980"/>
    </source>
</evidence>
<dbReference type="Gene3D" id="2.30.30.30">
    <property type="match status" value="1"/>
</dbReference>
<feature type="domain" description="Large ribosomal subunit protein uL2 RNA-binding" evidence="8">
    <location>
        <begin position="42"/>
        <end position="118"/>
    </location>
</feature>
<sequence length="281" mass="31424">MFMKKTKPTSPSRRNMSFVDYSVLTASEPHKALTRRIKSHAGRNNRGVITMRHQGGGNKKLYREIDFKQQRIAIPARVESIEYDPYRSAFIALLCYRDGLRAYILAHKDMKKGDTVVTVEQGGDLAPGNRMRLRHIPVGTSVHNIEIRPGAGGKLARSAGSSAEVLAQEDGFTNIKLSSKEIRKIPWLSFATIGQVSNSDYNLVTIGKAGRNRWKGKRPTVRGTAMNPVDHPYGGGEGSQPRGTKRPKTKWGKVTGGRKTRNRKKWSNAHIISRRPAKRKK</sequence>
<dbReference type="GO" id="GO:0019843">
    <property type="term" value="F:rRNA binding"/>
    <property type="evidence" value="ECO:0007669"/>
    <property type="project" value="UniProtKB-UniRule"/>
</dbReference>
<dbReference type="PIRSF" id="PIRSF002158">
    <property type="entry name" value="Ribosomal_L2"/>
    <property type="match status" value="1"/>
</dbReference>
<accession>A0A2M6WHK3</accession>
<keyword evidence="2 5" id="KW-0689">Ribosomal protein</keyword>
<evidence type="ECO:0000259" key="7">
    <source>
        <dbReference type="SMART" id="SM01382"/>
    </source>
</evidence>
<dbReference type="InterPro" id="IPR022666">
    <property type="entry name" value="Ribosomal_uL2_RNA-bd_dom"/>
</dbReference>
<evidence type="ECO:0000256" key="4">
    <source>
        <dbReference type="ARBA" id="ARBA00035242"/>
    </source>
</evidence>
<dbReference type="Gene3D" id="2.40.50.140">
    <property type="entry name" value="Nucleic acid-binding proteins"/>
    <property type="match status" value="1"/>
</dbReference>
<dbReference type="GO" id="GO:0016740">
    <property type="term" value="F:transferase activity"/>
    <property type="evidence" value="ECO:0007669"/>
    <property type="project" value="InterPro"/>
</dbReference>
<dbReference type="Proteomes" id="UP000228635">
    <property type="component" value="Unassembled WGS sequence"/>
</dbReference>
<feature type="compositionally biased region" description="Basic residues" evidence="6">
    <location>
        <begin position="243"/>
        <end position="281"/>
    </location>
</feature>
<dbReference type="InterPro" id="IPR012340">
    <property type="entry name" value="NA-bd_OB-fold"/>
</dbReference>
<dbReference type="EMBL" id="PFBA01000027">
    <property type="protein sequence ID" value="PIT92279.1"/>
    <property type="molecule type" value="Genomic_DNA"/>
</dbReference>
<name>A0A2M6WHK3_9BACT</name>
<dbReference type="SMART" id="SM01382">
    <property type="entry name" value="Ribosomal_L2_C"/>
    <property type="match status" value="1"/>
</dbReference>
<evidence type="ECO:0000256" key="1">
    <source>
        <dbReference type="ARBA" id="ARBA00005636"/>
    </source>
</evidence>
<evidence type="ECO:0000256" key="5">
    <source>
        <dbReference type="HAMAP-Rule" id="MF_01320"/>
    </source>
</evidence>
<evidence type="ECO:0000313" key="10">
    <source>
        <dbReference type="Proteomes" id="UP000228635"/>
    </source>
</evidence>
<gene>
    <name evidence="5" type="primary">rplB</name>
    <name evidence="9" type="ORF">COU08_03140</name>
</gene>
<keyword evidence="5" id="KW-0694">RNA-binding</keyword>
<dbReference type="SUPFAM" id="SSF50249">
    <property type="entry name" value="Nucleic acid-binding proteins"/>
    <property type="match status" value="1"/>
</dbReference>
<evidence type="ECO:0000256" key="3">
    <source>
        <dbReference type="ARBA" id="ARBA00023274"/>
    </source>
</evidence>
<feature type="region of interest" description="Disordered" evidence="6">
    <location>
        <begin position="213"/>
        <end position="281"/>
    </location>
</feature>
<organism evidence="9 10">
    <name type="scientific">Candidatus Harrisonbacteria bacterium CG10_big_fil_rev_8_21_14_0_10_42_17</name>
    <dbReference type="NCBI Taxonomy" id="1974584"/>
    <lineage>
        <taxon>Bacteria</taxon>
        <taxon>Candidatus Harrisoniibacteriota</taxon>
    </lineage>
</organism>
<comment type="subunit">
    <text evidence="5">Part of the 50S ribosomal subunit. Forms a bridge to the 30S subunit in the 70S ribosome.</text>
</comment>
<dbReference type="GO" id="GO:0003735">
    <property type="term" value="F:structural constituent of ribosome"/>
    <property type="evidence" value="ECO:0007669"/>
    <property type="project" value="InterPro"/>
</dbReference>
<keyword evidence="3 5" id="KW-0687">Ribonucleoprotein</keyword>
<feature type="domain" description="Large ribosomal subunit protein uL2 C-terminal" evidence="7">
    <location>
        <begin position="125"/>
        <end position="254"/>
    </location>
</feature>
<evidence type="ECO:0000313" key="9">
    <source>
        <dbReference type="EMBL" id="PIT92279.1"/>
    </source>
</evidence>
<dbReference type="InterPro" id="IPR022669">
    <property type="entry name" value="Ribosomal_uL2_C"/>
</dbReference>
<protein>
    <recommendedName>
        <fullName evidence="4 5">Large ribosomal subunit protein uL2</fullName>
    </recommendedName>
</protein>
<comment type="caution">
    <text evidence="9">The sequence shown here is derived from an EMBL/GenBank/DDBJ whole genome shotgun (WGS) entry which is preliminary data.</text>
</comment>
<dbReference type="InterPro" id="IPR002171">
    <property type="entry name" value="Ribosomal_uL2"/>
</dbReference>
<dbReference type="SUPFAM" id="SSF50104">
    <property type="entry name" value="Translation proteins SH3-like domain"/>
    <property type="match status" value="1"/>
</dbReference>
<proteinExistence type="inferred from homology"/>
<dbReference type="PROSITE" id="PS00467">
    <property type="entry name" value="RIBOSOMAL_L2"/>
    <property type="match status" value="1"/>
</dbReference>
<dbReference type="Gene3D" id="4.10.950.10">
    <property type="entry name" value="Ribosomal protein L2, domain 3"/>
    <property type="match status" value="1"/>
</dbReference>
<dbReference type="Pfam" id="PF00181">
    <property type="entry name" value="Ribosomal_L2_N"/>
    <property type="match status" value="1"/>
</dbReference>
<dbReference type="InterPro" id="IPR008991">
    <property type="entry name" value="Translation_prot_SH3-like_sf"/>
</dbReference>
<dbReference type="InterPro" id="IPR022671">
    <property type="entry name" value="Ribosomal_uL2_CS"/>
</dbReference>
<dbReference type="GO" id="GO:0006412">
    <property type="term" value="P:translation"/>
    <property type="evidence" value="ECO:0007669"/>
    <property type="project" value="UniProtKB-UniRule"/>
</dbReference>
<comment type="function">
    <text evidence="5">One of the primary rRNA binding proteins. Required for association of the 30S and 50S subunits to form the 70S ribosome, for tRNA binding and peptide bond formation. It has been suggested to have peptidyltransferase activity; this is somewhat controversial. Makes several contacts with the 16S rRNA in the 70S ribosome.</text>
</comment>